<dbReference type="Gene3D" id="2.120.10.90">
    <property type="entry name" value="DNA gyrase/topoisomerase IV, subunit A, C-terminal"/>
    <property type="match status" value="1"/>
</dbReference>
<proteinExistence type="predicted"/>
<dbReference type="PANTHER" id="PTHR43493">
    <property type="entry name" value="DNA GYRASE/TOPOISOMERASE SUBUNIT A"/>
    <property type="match status" value="1"/>
</dbReference>
<evidence type="ECO:0000313" key="1">
    <source>
        <dbReference type="EMBL" id="GAF91953.1"/>
    </source>
</evidence>
<dbReference type="InterPro" id="IPR006691">
    <property type="entry name" value="GyrA/parC_rep"/>
</dbReference>
<gene>
    <name evidence="1" type="ORF">S01H1_21071</name>
</gene>
<dbReference type="EMBL" id="BARS01011623">
    <property type="protein sequence ID" value="GAF91953.1"/>
    <property type="molecule type" value="Genomic_DNA"/>
</dbReference>
<dbReference type="InterPro" id="IPR035516">
    <property type="entry name" value="Gyrase/topoIV_suA_C"/>
</dbReference>
<protein>
    <recommendedName>
        <fullName evidence="2">DNA gyrase subunit A</fullName>
    </recommendedName>
</protein>
<dbReference type="GO" id="GO:0009330">
    <property type="term" value="C:DNA topoisomerase type II (double strand cut, ATP-hydrolyzing) complex"/>
    <property type="evidence" value="ECO:0007669"/>
    <property type="project" value="TreeGrafter"/>
</dbReference>
<dbReference type="InterPro" id="IPR050220">
    <property type="entry name" value="Type_II_DNA_Topoisomerases"/>
</dbReference>
<comment type="caution">
    <text evidence="1">The sequence shown here is derived from an EMBL/GenBank/DDBJ whole genome shotgun (WGS) entry which is preliminary data.</text>
</comment>
<feature type="non-terminal residue" evidence="1">
    <location>
        <position position="1"/>
    </location>
</feature>
<dbReference type="Pfam" id="PF03989">
    <property type="entry name" value="DNA_gyraseA_C"/>
    <property type="match status" value="4"/>
</dbReference>
<dbReference type="GO" id="GO:0006265">
    <property type="term" value="P:DNA topological change"/>
    <property type="evidence" value="ECO:0007669"/>
    <property type="project" value="InterPro"/>
</dbReference>
<dbReference type="GO" id="GO:0003918">
    <property type="term" value="F:DNA topoisomerase type II (double strand cut, ATP-hydrolyzing) activity"/>
    <property type="evidence" value="ECO:0007669"/>
    <property type="project" value="TreeGrafter"/>
</dbReference>
<dbReference type="AlphaFoldDB" id="X0TEL9"/>
<dbReference type="PANTHER" id="PTHR43493:SF5">
    <property type="entry name" value="DNA GYRASE SUBUNIT A, CHLOROPLASTIC_MITOCHONDRIAL"/>
    <property type="match status" value="1"/>
</dbReference>
<sequence>LKQDEKIQSILTLKEAKDHDKFITLTTKNGLVKKTAVKLFDNIRATGIIGISLNEGDELVKGQITDGKQEIFVATKNGKCIRFKEQEVKSSNRDTKGVRGISLKKGDYVVAFEALDEIIKADKNAAILVVTENGMGKRTKLAQYPLQKRSGLGVKVADITKKTGLVASVRILSSEHKEVVITTEKGQTIKLANEKKAMPFLTRPTQGVILMKLKKGDKVVTTALTGADII</sequence>
<dbReference type="GO" id="GO:0005737">
    <property type="term" value="C:cytoplasm"/>
    <property type="evidence" value="ECO:0007669"/>
    <property type="project" value="TreeGrafter"/>
</dbReference>
<name>X0TEL9_9ZZZZ</name>
<dbReference type="GO" id="GO:0005524">
    <property type="term" value="F:ATP binding"/>
    <property type="evidence" value="ECO:0007669"/>
    <property type="project" value="InterPro"/>
</dbReference>
<dbReference type="GO" id="GO:0003677">
    <property type="term" value="F:DNA binding"/>
    <property type="evidence" value="ECO:0007669"/>
    <property type="project" value="InterPro"/>
</dbReference>
<evidence type="ECO:0008006" key="2">
    <source>
        <dbReference type="Google" id="ProtNLM"/>
    </source>
</evidence>
<reference evidence="1" key="1">
    <citation type="journal article" date="2014" name="Front. Microbiol.">
        <title>High frequency of phylogenetically diverse reductive dehalogenase-homologous genes in deep subseafloor sedimentary metagenomes.</title>
        <authorList>
            <person name="Kawai M."/>
            <person name="Futagami T."/>
            <person name="Toyoda A."/>
            <person name="Takaki Y."/>
            <person name="Nishi S."/>
            <person name="Hori S."/>
            <person name="Arai W."/>
            <person name="Tsubouchi T."/>
            <person name="Morono Y."/>
            <person name="Uchiyama I."/>
            <person name="Ito T."/>
            <person name="Fujiyama A."/>
            <person name="Inagaki F."/>
            <person name="Takami H."/>
        </authorList>
    </citation>
    <scope>NUCLEOTIDE SEQUENCE</scope>
    <source>
        <strain evidence="1">Expedition CK06-06</strain>
    </source>
</reference>
<organism evidence="1">
    <name type="scientific">marine sediment metagenome</name>
    <dbReference type="NCBI Taxonomy" id="412755"/>
    <lineage>
        <taxon>unclassified sequences</taxon>
        <taxon>metagenomes</taxon>
        <taxon>ecological metagenomes</taxon>
    </lineage>
</organism>
<dbReference type="SUPFAM" id="SSF101904">
    <property type="entry name" value="GyrA/ParC C-terminal domain-like"/>
    <property type="match status" value="1"/>
</dbReference>
<accession>X0TEL9</accession>